<evidence type="ECO:0000313" key="1">
    <source>
        <dbReference type="EMBL" id="KAJ6226805.1"/>
    </source>
</evidence>
<evidence type="ECO:0000313" key="2">
    <source>
        <dbReference type="Proteomes" id="UP001150062"/>
    </source>
</evidence>
<comment type="caution">
    <text evidence="1">The sequence shown here is derived from an EMBL/GenBank/DDBJ whole genome shotgun (WGS) entry which is preliminary data.</text>
</comment>
<accession>A0ABQ8X3K2</accession>
<keyword evidence="2" id="KW-1185">Reference proteome</keyword>
<dbReference type="EMBL" id="JAOAOG010000339">
    <property type="protein sequence ID" value="KAJ6226805.1"/>
    <property type="molecule type" value="Genomic_DNA"/>
</dbReference>
<sequence length="649" mass="77277">MERFRIISKTPTKKTVHKQIPFLFHSVHSKYQNKGEQLSQRRYCLKPKVLRFCDESETDTESDNEISNHEDRLLGECTQFSEKDFELLNYYEQTQETPSSDILAISSEMDDPEFENWIKSKSLTKKNKKNIETKNINIEEKKKRIHQVKKKRRTLQVPLPIIKKKKMAFQNTKKKRILNKGKDWPRTYFNKTTFNQFNVVKEILGKKQSLLHHKKNLRSKHKLIEFQRGKMKIGYPQRQKKKKKLKKCKRLLKAPPLQMINIDHKNQLNSQTKKITKNKTTSFRRENSNRLLFHKRLRLSERQQTQKIMTRQNIPISLEMNHRILNSPVKNRLKNNCFGKYQSQLKNSLFTYQQMYHQFLNQIEKDHLDLSNIMVVRIVDIFPKTIAGTINLLGRISSSQNSRNPCNSTQHTNEKNNVNNLEIELIEIIVQYSRFNQSQIQIGDEIYINKYSLKISRKNFNYSTIYCTFIKKRPVNLVPINQFKDQKLSKNSLSILKNYQNTNIQNSLAKPKNDFINFSQSINNVTKISKIKFKNFQYGFLELLFGQTDINAQPIARFKFNETEYYILKDFRENYALISKTKLDSTLKNKFQLNQKYHFKNCTLHQKKKIIIYYNNISTISGHMPHIMGDYSYQFYHIKATPNLKINKL</sequence>
<protein>
    <submittedName>
        <fullName evidence="1">Uncharacterized protein</fullName>
    </submittedName>
</protein>
<organism evidence="1 2">
    <name type="scientific">Anaeramoeba flamelloides</name>
    <dbReference type="NCBI Taxonomy" id="1746091"/>
    <lineage>
        <taxon>Eukaryota</taxon>
        <taxon>Metamonada</taxon>
        <taxon>Anaeramoebidae</taxon>
        <taxon>Anaeramoeba</taxon>
    </lineage>
</organism>
<reference evidence="1" key="1">
    <citation type="submission" date="2022-08" db="EMBL/GenBank/DDBJ databases">
        <title>Novel sulfate-reducing endosymbionts in the free-living metamonad Anaeramoeba.</title>
        <authorList>
            <person name="Jerlstrom-Hultqvist J."/>
            <person name="Cepicka I."/>
            <person name="Gallot-Lavallee L."/>
            <person name="Salas-Leiva D."/>
            <person name="Curtis B.A."/>
            <person name="Zahonova K."/>
            <person name="Pipaliya S."/>
            <person name="Dacks J."/>
            <person name="Roger A.J."/>
        </authorList>
    </citation>
    <scope>NUCLEOTIDE SEQUENCE</scope>
    <source>
        <strain evidence="1">Schooner1</strain>
    </source>
</reference>
<dbReference type="Proteomes" id="UP001150062">
    <property type="component" value="Unassembled WGS sequence"/>
</dbReference>
<gene>
    <name evidence="1" type="ORF">M0813_10339</name>
</gene>
<name>A0ABQ8X3K2_9EUKA</name>
<proteinExistence type="predicted"/>